<dbReference type="EMBL" id="SPMZ01000075">
    <property type="protein sequence ID" value="NMQ21038.1"/>
    <property type="molecule type" value="Genomic_DNA"/>
</dbReference>
<feature type="domain" description="Transposase IS116/IS110/IS902 C-terminal" evidence="1">
    <location>
        <begin position="9"/>
        <end position="50"/>
    </location>
</feature>
<gene>
    <name evidence="2" type="ORF">E4P82_18680</name>
</gene>
<name>A0ABX1TNN0_9GAMM</name>
<keyword evidence="3" id="KW-1185">Reference proteome</keyword>
<evidence type="ECO:0000313" key="3">
    <source>
        <dbReference type="Proteomes" id="UP000760480"/>
    </source>
</evidence>
<protein>
    <recommendedName>
        <fullName evidence="1">Transposase IS116/IS110/IS902 C-terminal domain-containing protein</fullName>
    </recommendedName>
</protein>
<reference evidence="2 3" key="1">
    <citation type="submission" date="2019-03" db="EMBL/GenBank/DDBJ databases">
        <title>Metabolic reconstructions from genomes of highly enriched 'Candidatus Accumulibacter' and 'Candidatus Competibacter' bioreactor populations.</title>
        <authorList>
            <person name="Annavajhala M.K."/>
            <person name="Welles L."/>
            <person name="Abbas B."/>
            <person name="Sorokin D."/>
            <person name="Park H."/>
            <person name="Van Loosdrecht M."/>
            <person name="Chandran K."/>
        </authorList>
    </citation>
    <scope>NUCLEOTIDE SEQUENCE [LARGE SCALE GENOMIC DNA]</scope>
    <source>
        <strain evidence="2 3">SBR_G</strain>
    </source>
</reference>
<comment type="caution">
    <text evidence="2">The sequence shown here is derived from an EMBL/GenBank/DDBJ whole genome shotgun (WGS) entry which is preliminary data.</text>
</comment>
<accession>A0ABX1TNN0</accession>
<evidence type="ECO:0000313" key="2">
    <source>
        <dbReference type="EMBL" id="NMQ21038.1"/>
    </source>
</evidence>
<proteinExistence type="predicted"/>
<dbReference type="Pfam" id="PF02371">
    <property type="entry name" value="Transposase_20"/>
    <property type="match status" value="1"/>
</dbReference>
<dbReference type="Proteomes" id="UP000760480">
    <property type="component" value="Unassembled WGS sequence"/>
</dbReference>
<sequence>MTKLPTGASTRGVGPLIASALLASIGDAKAFKNGRQFADWLGLVPRRTATLSQQTKSRGKRERVHVYGRNLPRLAVID</sequence>
<evidence type="ECO:0000259" key="1">
    <source>
        <dbReference type="Pfam" id="PF02371"/>
    </source>
</evidence>
<organism evidence="2 3">
    <name type="scientific">Candidatus Competibacter phosphatis</name>
    <dbReference type="NCBI Taxonomy" id="221280"/>
    <lineage>
        <taxon>Bacteria</taxon>
        <taxon>Pseudomonadati</taxon>
        <taxon>Pseudomonadota</taxon>
        <taxon>Gammaproteobacteria</taxon>
        <taxon>Candidatus Competibacteraceae</taxon>
        <taxon>Candidatus Competibacter</taxon>
    </lineage>
</organism>
<dbReference type="InterPro" id="IPR003346">
    <property type="entry name" value="Transposase_20"/>
</dbReference>